<evidence type="ECO:0000256" key="1">
    <source>
        <dbReference type="SAM" id="MobiDB-lite"/>
    </source>
</evidence>
<reference evidence="3 4" key="1">
    <citation type="journal article" date="2021" name="Nat. Commun.">
        <title>Genetic determinants of endophytism in the Arabidopsis root mycobiome.</title>
        <authorList>
            <person name="Mesny F."/>
            <person name="Miyauchi S."/>
            <person name="Thiergart T."/>
            <person name="Pickel B."/>
            <person name="Atanasova L."/>
            <person name="Karlsson M."/>
            <person name="Huettel B."/>
            <person name="Barry K.W."/>
            <person name="Haridas S."/>
            <person name="Chen C."/>
            <person name="Bauer D."/>
            <person name="Andreopoulos W."/>
            <person name="Pangilinan J."/>
            <person name="LaButti K."/>
            <person name="Riley R."/>
            <person name="Lipzen A."/>
            <person name="Clum A."/>
            <person name="Drula E."/>
            <person name="Henrissat B."/>
            <person name="Kohler A."/>
            <person name="Grigoriev I.V."/>
            <person name="Martin F.M."/>
            <person name="Hacquard S."/>
        </authorList>
    </citation>
    <scope>NUCLEOTIDE SEQUENCE [LARGE SCALE GENOMIC DNA]</scope>
    <source>
        <strain evidence="3 4">MPI-CAGE-CH-0241</strain>
    </source>
</reference>
<feature type="region of interest" description="Disordered" evidence="1">
    <location>
        <begin position="1"/>
        <end position="39"/>
    </location>
</feature>
<comment type="caution">
    <text evidence="3">The sequence shown here is derived from an EMBL/GenBank/DDBJ whole genome shotgun (WGS) entry which is preliminary data.</text>
</comment>
<dbReference type="EMBL" id="JAGPYM010000023">
    <property type="protein sequence ID" value="KAH6883472.1"/>
    <property type="molecule type" value="Genomic_DNA"/>
</dbReference>
<sequence length="267" mass="31116">MARLRFQDGQQELGAKRKADQHGQEQNKRQNRRRVENSNLAQQSQALYRAIKHLEDEFTEKQRLSYTKDWCKSVPRERNISTVMDFYQAFHNMDTLPIHTCMICYQKISTMEMKKLSWEEWTSSEAMNSCRTYSSLGCEHMYPDALRDLTLVEEKLIALNTHFGIVARIKVTKSTKQSTAYARHVKGHITVFPNSVQDLVTTVLPHPLLQSLEDIHISWHGPQRPAPSDLSKLLSVRRGAVERALLWLKEFNPHYRHIEIDKAELDS</sequence>
<dbReference type="InterPro" id="IPR046700">
    <property type="entry name" value="DUF6570"/>
</dbReference>
<proteinExistence type="predicted"/>
<accession>A0A9P9ALN1</accession>
<organism evidence="3 4">
    <name type="scientific">Thelonectria olida</name>
    <dbReference type="NCBI Taxonomy" id="1576542"/>
    <lineage>
        <taxon>Eukaryota</taxon>
        <taxon>Fungi</taxon>
        <taxon>Dikarya</taxon>
        <taxon>Ascomycota</taxon>
        <taxon>Pezizomycotina</taxon>
        <taxon>Sordariomycetes</taxon>
        <taxon>Hypocreomycetidae</taxon>
        <taxon>Hypocreales</taxon>
        <taxon>Nectriaceae</taxon>
        <taxon>Thelonectria</taxon>
    </lineage>
</organism>
<dbReference type="Proteomes" id="UP000777438">
    <property type="component" value="Unassembled WGS sequence"/>
</dbReference>
<keyword evidence="4" id="KW-1185">Reference proteome</keyword>
<feature type="compositionally biased region" description="Basic and acidic residues" evidence="1">
    <location>
        <begin position="14"/>
        <end position="36"/>
    </location>
</feature>
<dbReference type="Pfam" id="PF20209">
    <property type="entry name" value="DUF6570"/>
    <property type="match status" value="1"/>
</dbReference>
<name>A0A9P9ALN1_9HYPO</name>
<evidence type="ECO:0000313" key="4">
    <source>
        <dbReference type="Proteomes" id="UP000777438"/>
    </source>
</evidence>
<feature type="domain" description="DUF6570" evidence="2">
    <location>
        <begin position="142"/>
        <end position="266"/>
    </location>
</feature>
<protein>
    <recommendedName>
        <fullName evidence="2">DUF6570 domain-containing protein</fullName>
    </recommendedName>
</protein>
<gene>
    <name evidence="3" type="ORF">B0T10DRAFT_410958</name>
</gene>
<evidence type="ECO:0000313" key="3">
    <source>
        <dbReference type="EMBL" id="KAH6883472.1"/>
    </source>
</evidence>
<evidence type="ECO:0000259" key="2">
    <source>
        <dbReference type="Pfam" id="PF20209"/>
    </source>
</evidence>
<dbReference type="OrthoDB" id="3067952at2759"/>
<feature type="non-terminal residue" evidence="3">
    <location>
        <position position="1"/>
    </location>
</feature>
<dbReference type="AlphaFoldDB" id="A0A9P9ALN1"/>